<evidence type="ECO:0000256" key="4">
    <source>
        <dbReference type="ARBA" id="ARBA00023002"/>
    </source>
</evidence>
<dbReference type="PANTHER" id="PTHR42973">
    <property type="entry name" value="BINDING OXIDOREDUCTASE, PUTATIVE (AFU_ORTHOLOGUE AFUA_1G17690)-RELATED"/>
    <property type="match status" value="1"/>
</dbReference>
<protein>
    <submittedName>
        <fullName evidence="6">FAD-binding domain-containing protein</fullName>
    </submittedName>
</protein>
<dbReference type="InterPro" id="IPR012951">
    <property type="entry name" value="BBE"/>
</dbReference>
<comment type="similarity">
    <text evidence="1">Belongs to the oxygen-dependent FAD-linked oxidoreductase family.</text>
</comment>
<evidence type="ECO:0000256" key="3">
    <source>
        <dbReference type="ARBA" id="ARBA00022827"/>
    </source>
</evidence>
<proteinExistence type="inferred from homology"/>
<dbReference type="InterPro" id="IPR016167">
    <property type="entry name" value="FAD-bd_PCMH_sub1"/>
</dbReference>
<organism evidence="6 7">
    <name type="scientific">Hyaloscypha bicolor E</name>
    <dbReference type="NCBI Taxonomy" id="1095630"/>
    <lineage>
        <taxon>Eukaryota</taxon>
        <taxon>Fungi</taxon>
        <taxon>Dikarya</taxon>
        <taxon>Ascomycota</taxon>
        <taxon>Pezizomycotina</taxon>
        <taxon>Leotiomycetes</taxon>
        <taxon>Helotiales</taxon>
        <taxon>Hyaloscyphaceae</taxon>
        <taxon>Hyaloscypha</taxon>
        <taxon>Hyaloscypha bicolor</taxon>
    </lineage>
</organism>
<sequence>MSASPDFRYKIEFDPLTDIGPRPSTQLADLISKHPKLKIYTSSSPHFQGMKAIWNLEYAPNEPLALVRVTAPSEVSTVIKFCVTNNLPLAVRSGGHDLWGRSLIDGAVILDIRELNQIVLAEDQKSITIGGGTQTGDVVNFLDGHGLVTPCTLASVTGHLGWAFSGGFGPLVNAFGLGVDQIINAKIVTADGEMQEDDSELLWGIKGAGGAFGVITEAKFKTYPLPKMLGGMLIFKFDEAENILSDVQKLLDEENVPAQLSIGCHFSKRGGAPTLTMMFSWASVDFEEGKKWLDKVKSLGTVMMDMVSEITMKKWCDIIAPMLPQASYNSSRSFFISKLSAEAAKILLTASTKVPESLQWGIGTFFIGGEAIKPQPTSSFVLRERFVFLHALAPVPEKKQLTESIEWTNDILNQMKDEGLVKANYLAIMGHDLSVQECFGEENFERLKALKWKVDPGNVFKHVPAQFT</sequence>
<dbReference type="Pfam" id="PF08031">
    <property type="entry name" value="BBE"/>
    <property type="match status" value="1"/>
</dbReference>
<dbReference type="RefSeq" id="XP_024727571.1">
    <property type="nucleotide sequence ID" value="XM_024878795.1"/>
</dbReference>
<dbReference type="InterPro" id="IPR006093">
    <property type="entry name" value="Oxy_OxRdtase_FAD_BS"/>
</dbReference>
<accession>A0A2J6SIT1</accession>
<reference evidence="6 7" key="1">
    <citation type="submission" date="2016-04" db="EMBL/GenBank/DDBJ databases">
        <title>A degradative enzymes factory behind the ericoid mycorrhizal symbiosis.</title>
        <authorList>
            <consortium name="DOE Joint Genome Institute"/>
            <person name="Martino E."/>
            <person name="Morin E."/>
            <person name="Grelet G."/>
            <person name="Kuo A."/>
            <person name="Kohler A."/>
            <person name="Daghino S."/>
            <person name="Barry K."/>
            <person name="Choi C."/>
            <person name="Cichocki N."/>
            <person name="Clum A."/>
            <person name="Copeland A."/>
            <person name="Hainaut M."/>
            <person name="Haridas S."/>
            <person name="Labutti K."/>
            <person name="Lindquist E."/>
            <person name="Lipzen A."/>
            <person name="Khouja H.-R."/>
            <person name="Murat C."/>
            <person name="Ohm R."/>
            <person name="Olson A."/>
            <person name="Spatafora J."/>
            <person name="Veneault-Fourrey C."/>
            <person name="Henrissat B."/>
            <person name="Grigoriev I."/>
            <person name="Martin F."/>
            <person name="Perotto S."/>
        </authorList>
    </citation>
    <scope>NUCLEOTIDE SEQUENCE [LARGE SCALE GENOMIC DNA]</scope>
    <source>
        <strain evidence="6 7">E</strain>
    </source>
</reference>
<dbReference type="SUPFAM" id="SSF56176">
    <property type="entry name" value="FAD-binding/transporter-associated domain-like"/>
    <property type="match status" value="1"/>
</dbReference>
<dbReference type="EMBL" id="KZ613913">
    <property type="protein sequence ID" value="PMD50667.1"/>
    <property type="molecule type" value="Genomic_DNA"/>
</dbReference>
<evidence type="ECO:0000256" key="1">
    <source>
        <dbReference type="ARBA" id="ARBA00005466"/>
    </source>
</evidence>
<dbReference type="GeneID" id="36586872"/>
<dbReference type="GO" id="GO:0016491">
    <property type="term" value="F:oxidoreductase activity"/>
    <property type="evidence" value="ECO:0007669"/>
    <property type="project" value="UniProtKB-KW"/>
</dbReference>
<dbReference type="STRING" id="1095630.A0A2J6SIT1"/>
<evidence type="ECO:0000313" key="6">
    <source>
        <dbReference type="EMBL" id="PMD50667.1"/>
    </source>
</evidence>
<evidence type="ECO:0000259" key="5">
    <source>
        <dbReference type="PROSITE" id="PS51387"/>
    </source>
</evidence>
<dbReference type="PANTHER" id="PTHR42973:SF7">
    <property type="entry name" value="FAD-BINDING PCMH-TYPE DOMAIN-CONTAINING PROTEIN"/>
    <property type="match status" value="1"/>
</dbReference>
<dbReference type="InterPro" id="IPR016169">
    <property type="entry name" value="FAD-bd_PCMH_sub2"/>
</dbReference>
<dbReference type="InterPro" id="IPR050416">
    <property type="entry name" value="FAD-linked_Oxidoreductase"/>
</dbReference>
<keyword evidence="2" id="KW-0285">Flavoprotein</keyword>
<keyword evidence="3" id="KW-0274">FAD</keyword>
<dbReference type="PROSITE" id="PS00862">
    <property type="entry name" value="OX2_COVAL_FAD"/>
    <property type="match status" value="1"/>
</dbReference>
<dbReference type="InterPro" id="IPR006094">
    <property type="entry name" value="Oxid_FAD_bind_N"/>
</dbReference>
<dbReference type="Proteomes" id="UP000235371">
    <property type="component" value="Unassembled WGS sequence"/>
</dbReference>
<dbReference type="Pfam" id="PF01565">
    <property type="entry name" value="FAD_binding_4"/>
    <property type="match status" value="1"/>
</dbReference>
<dbReference type="OrthoDB" id="415825at2759"/>
<dbReference type="Gene3D" id="3.40.462.20">
    <property type="match status" value="1"/>
</dbReference>
<evidence type="ECO:0000313" key="7">
    <source>
        <dbReference type="Proteomes" id="UP000235371"/>
    </source>
</evidence>
<dbReference type="InterPro" id="IPR016166">
    <property type="entry name" value="FAD-bd_PCMH"/>
</dbReference>
<dbReference type="GO" id="GO:0071949">
    <property type="term" value="F:FAD binding"/>
    <property type="evidence" value="ECO:0007669"/>
    <property type="project" value="InterPro"/>
</dbReference>
<gene>
    <name evidence="6" type="ORF">K444DRAFT_604083</name>
</gene>
<dbReference type="InterPro" id="IPR036318">
    <property type="entry name" value="FAD-bd_PCMH-like_sf"/>
</dbReference>
<dbReference type="AlphaFoldDB" id="A0A2J6SIT1"/>
<dbReference type="PROSITE" id="PS51387">
    <property type="entry name" value="FAD_PCMH"/>
    <property type="match status" value="1"/>
</dbReference>
<dbReference type="Gene3D" id="3.30.43.10">
    <property type="entry name" value="Uridine Diphospho-n-acetylenolpyruvylglucosamine Reductase, domain 2"/>
    <property type="match status" value="1"/>
</dbReference>
<keyword evidence="7" id="KW-1185">Reference proteome</keyword>
<keyword evidence="4" id="KW-0560">Oxidoreductase</keyword>
<evidence type="ECO:0000256" key="2">
    <source>
        <dbReference type="ARBA" id="ARBA00022630"/>
    </source>
</evidence>
<dbReference type="InParanoid" id="A0A2J6SIT1"/>
<name>A0A2J6SIT1_9HELO</name>
<dbReference type="Gene3D" id="3.30.465.10">
    <property type="match status" value="1"/>
</dbReference>
<feature type="domain" description="FAD-binding PCMH-type" evidence="5">
    <location>
        <begin position="59"/>
        <end position="225"/>
    </location>
</feature>